<evidence type="ECO:0000259" key="4">
    <source>
        <dbReference type="PROSITE" id="PS51077"/>
    </source>
</evidence>
<protein>
    <submittedName>
        <fullName evidence="6">IclR family transcriptional regulator C-terminal domain-containing protein</fullName>
    </submittedName>
</protein>
<evidence type="ECO:0000313" key="6">
    <source>
        <dbReference type="EMBL" id="GAA0509802.1"/>
    </source>
</evidence>
<dbReference type="SUPFAM" id="SSF55781">
    <property type="entry name" value="GAF domain-like"/>
    <property type="match status" value="1"/>
</dbReference>
<dbReference type="RefSeq" id="WP_087839070.1">
    <property type="nucleotide sequence ID" value="NZ_BAAAEN010000010.1"/>
</dbReference>
<reference evidence="6 7" key="1">
    <citation type="journal article" date="2019" name="Int. J. Syst. Evol. Microbiol.">
        <title>The Global Catalogue of Microorganisms (GCM) 10K type strain sequencing project: providing services to taxonomists for standard genome sequencing and annotation.</title>
        <authorList>
            <consortium name="The Broad Institute Genomics Platform"/>
            <consortium name="The Broad Institute Genome Sequencing Center for Infectious Disease"/>
            <person name="Wu L."/>
            <person name="Ma J."/>
        </authorList>
    </citation>
    <scope>NUCLEOTIDE SEQUENCE [LARGE SCALE GENOMIC DNA]</scope>
    <source>
        <strain evidence="6 7">JCM 14330</strain>
    </source>
</reference>
<keyword evidence="3" id="KW-0804">Transcription</keyword>
<dbReference type="PROSITE" id="PS51078">
    <property type="entry name" value="ICLR_ED"/>
    <property type="match status" value="1"/>
</dbReference>
<keyword evidence="2" id="KW-0238">DNA-binding</keyword>
<proteinExistence type="predicted"/>
<keyword evidence="1" id="KW-0805">Transcription regulation</keyword>
<dbReference type="PANTHER" id="PTHR30136">
    <property type="entry name" value="HELIX-TURN-HELIX TRANSCRIPTIONAL REGULATOR, ICLR FAMILY"/>
    <property type="match status" value="1"/>
</dbReference>
<dbReference type="InterPro" id="IPR050707">
    <property type="entry name" value="HTH_MetabolicPath_Reg"/>
</dbReference>
<dbReference type="Pfam" id="PF01614">
    <property type="entry name" value="IclR_C"/>
    <property type="match status" value="1"/>
</dbReference>
<evidence type="ECO:0000256" key="3">
    <source>
        <dbReference type="ARBA" id="ARBA00023163"/>
    </source>
</evidence>
<dbReference type="SMART" id="SM00346">
    <property type="entry name" value="HTH_ICLR"/>
    <property type="match status" value="1"/>
</dbReference>
<feature type="domain" description="HTH iclR-type" evidence="4">
    <location>
        <begin position="10"/>
        <end position="70"/>
    </location>
</feature>
<dbReference type="InterPro" id="IPR036388">
    <property type="entry name" value="WH-like_DNA-bd_sf"/>
</dbReference>
<dbReference type="PANTHER" id="PTHR30136:SF34">
    <property type="entry name" value="TRANSCRIPTIONAL REGULATOR"/>
    <property type="match status" value="1"/>
</dbReference>
<evidence type="ECO:0000259" key="5">
    <source>
        <dbReference type="PROSITE" id="PS51078"/>
    </source>
</evidence>
<dbReference type="Gene3D" id="3.30.450.40">
    <property type="match status" value="1"/>
</dbReference>
<evidence type="ECO:0000256" key="2">
    <source>
        <dbReference type="ARBA" id="ARBA00023125"/>
    </source>
</evidence>
<evidence type="ECO:0000313" key="7">
    <source>
        <dbReference type="Proteomes" id="UP001501706"/>
    </source>
</evidence>
<dbReference type="Gene3D" id="1.10.10.10">
    <property type="entry name" value="Winged helix-like DNA-binding domain superfamily/Winged helix DNA-binding domain"/>
    <property type="match status" value="1"/>
</dbReference>
<dbReference type="InterPro" id="IPR029016">
    <property type="entry name" value="GAF-like_dom_sf"/>
</dbReference>
<dbReference type="Proteomes" id="UP001501706">
    <property type="component" value="Unassembled WGS sequence"/>
</dbReference>
<feature type="domain" description="IclR-ED" evidence="5">
    <location>
        <begin position="71"/>
        <end position="254"/>
    </location>
</feature>
<dbReference type="SUPFAM" id="SSF46785">
    <property type="entry name" value="Winged helix' DNA-binding domain"/>
    <property type="match status" value="1"/>
</dbReference>
<dbReference type="EMBL" id="BAAAEN010000010">
    <property type="protein sequence ID" value="GAA0509802.1"/>
    <property type="molecule type" value="Genomic_DNA"/>
</dbReference>
<name>A0ABN1C1T4_9BURK</name>
<dbReference type="Pfam" id="PF09339">
    <property type="entry name" value="HTH_IclR"/>
    <property type="match status" value="1"/>
</dbReference>
<dbReference type="InterPro" id="IPR005471">
    <property type="entry name" value="Tscrpt_reg_IclR_N"/>
</dbReference>
<gene>
    <name evidence="6" type="ORF">GCM10009097_28660</name>
</gene>
<dbReference type="InterPro" id="IPR036390">
    <property type="entry name" value="WH_DNA-bd_sf"/>
</dbReference>
<organism evidence="6 7">
    <name type="scientific">Pigmentiphaga daeguensis</name>
    <dbReference type="NCBI Taxonomy" id="414049"/>
    <lineage>
        <taxon>Bacteria</taxon>
        <taxon>Pseudomonadati</taxon>
        <taxon>Pseudomonadota</taxon>
        <taxon>Betaproteobacteria</taxon>
        <taxon>Burkholderiales</taxon>
        <taxon>Alcaligenaceae</taxon>
        <taxon>Pigmentiphaga</taxon>
    </lineage>
</organism>
<keyword evidence="7" id="KW-1185">Reference proteome</keyword>
<sequence length="254" mass="28191">MATPESESFVRTFARGLAVIEAMGHGAHRKNLAEIAEEVDLPRTAVRRFLLTLIELGFVQTDGKRYWLTPRVLRLGLSYLNSLPYWRQAQLSLEELCGRIKQSCALSVLDGEHIVYIQRQHSKRILTMSPSLGSRLPAHAVSMGRILLAGLPDDALEQYLRTATFKRLTGATVVDPDTLRERILAARKQGYVWIDGELDEAICGLAVPVRDQDGNTIAAINVSLPTGQVTQEEALKLYLAELRQAASQIRAATM</sequence>
<dbReference type="InterPro" id="IPR014757">
    <property type="entry name" value="Tscrpt_reg_IclR_C"/>
</dbReference>
<evidence type="ECO:0000256" key="1">
    <source>
        <dbReference type="ARBA" id="ARBA00023015"/>
    </source>
</evidence>
<comment type="caution">
    <text evidence="6">The sequence shown here is derived from an EMBL/GenBank/DDBJ whole genome shotgun (WGS) entry which is preliminary data.</text>
</comment>
<accession>A0ABN1C1T4</accession>
<dbReference type="PROSITE" id="PS51077">
    <property type="entry name" value="HTH_ICLR"/>
    <property type="match status" value="1"/>
</dbReference>